<proteinExistence type="predicted"/>
<dbReference type="Proteomes" id="UP000588098">
    <property type="component" value="Unassembled WGS sequence"/>
</dbReference>
<protein>
    <submittedName>
        <fullName evidence="1">Uncharacterized protein</fullName>
    </submittedName>
</protein>
<keyword evidence="2" id="KW-1185">Reference proteome</keyword>
<reference evidence="1 2" key="1">
    <citation type="submission" date="2020-08" db="EMBL/GenBank/DDBJ databases">
        <title>Genomic Encyclopedia of Type Strains, Phase III (KMG-III): the genomes of soil and plant-associated and newly described type strains.</title>
        <authorList>
            <person name="Whitman W."/>
        </authorList>
    </citation>
    <scope>NUCLEOTIDE SEQUENCE [LARGE SCALE GENOMIC DNA]</scope>
    <source>
        <strain evidence="1 2">CECT 8305</strain>
    </source>
</reference>
<dbReference type="AlphaFoldDB" id="A0A7W9V127"/>
<gene>
    <name evidence="1" type="ORF">FHS42_004915</name>
</gene>
<dbReference type="EMBL" id="JACHJL010000013">
    <property type="protein sequence ID" value="MBB5937831.1"/>
    <property type="molecule type" value="Genomic_DNA"/>
</dbReference>
<accession>A0A7W9V127</accession>
<evidence type="ECO:0000313" key="2">
    <source>
        <dbReference type="Proteomes" id="UP000588098"/>
    </source>
</evidence>
<comment type="caution">
    <text evidence="1">The sequence shown here is derived from an EMBL/GenBank/DDBJ whole genome shotgun (WGS) entry which is preliminary data.</text>
</comment>
<name>A0A7W9V127_9ACTN</name>
<organism evidence="1 2">
    <name type="scientific">Streptomyces zagrosensis</name>
    <dbReference type="NCBI Taxonomy" id="1042984"/>
    <lineage>
        <taxon>Bacteria</taxon>
        <taxon>Bacillati</taxon>
        <taxon>Actinomycetota</taxon>
        <taxon>Actinomycetes</taxon>
        <taxon>Kitasatosporales</taxon>
        <taxon>Streptomycetaceae</taxon>
        <taxon>Streptomyces</taxon>
    </lineage>
</organism>
<evidence type="ECO:0000313" key="1">
    <source>
        <dbReference type="EMBL" id="MBB5937831.1"/>
    </source>
</evidence>
<sequence length="29" mass="3028">MDDYASSWQLASATAFASSGAVALHDQRA</sequence>